<name>A0A7S4LMZ5_OXYMA</name>
<evidence type="ECO:0000256" key="1">
    <source>
        <dbReference type="SAM" id="MobiDB-lite"/>
    </source>
</evidence>
<reference evidence="2" key="1">
    <citation type="submission" date="2021-01" db="EMBL/GenBank/DDBJ databases">
        <authorList>
            <person name="Corre E."/>
            <person name="Pelletier E."/>
            <person name="Niang G."/>
            <person name="Scheremetjew M."/>
            <person name="Finn R."/>
            <person name="Kale V."/>
            <person name="Holt S."/>
            <person name="Cochrane G."/>
            <person name="Meng A."/>
            <person name="Brown T."/>
            <person name="Cohen L."/>
        </authorList>
    </citation>
    <scope>NUCLEOTIDE SEQUENCE</scope>
    <source>
        <strain evidence="2">LB1974</strain>
    </source>
</reference>
<evidence type="ECO:0000313" key="2">
    <source>
        <dbReference type="EMBL" id="CAE0840203.1"/>
    </source>
</evidence>
<sequence>MAANLEEVVVETSDTSSCDDQSLSWGDLPDFDAIVSDDSEAADSSGQHDEPEAVESGGEHLNSGDEDPELVQALTAEWKSQQCRFSGWKLDRIVRLLETAEIDGCPKKIDLDFTDGARPALIPFFRQTSSFQQLFQLHVSAIGCGITDESLSNIGSGIGRCLNLRSLQLLLGRNEIAHPAGLIEGIASCHRLGSMVLNFFSNLIGDDGLAIIGKAARGFSDLKVLRLNVAANKIEGKGLGQFGEGFNECRKLRALILDFYGGRSSQVQARIHGQSELRRKWG</sequence>
<dbReference type="Gene3D" id="3.80.10.10">
    <property type="entry name" value="Ribonuclease Inhibitor"/>
    <property type="match status" value="1"/>
</dbReference>
<dbReference type="InterPro" id="IPR032675">
    <property type="entry name" value="LRR_dom_sf"/>
</dbReference>
<gene>
    <name evidence="2" type="ORF">OMAR00294_LOCUS343</name>
</gene>
<feature type="compositionally biased region" description="Polar residues" evidence="1">
    <location>
        <begin position="12"/>
        <end position="24"/>
    </location>
</feature>
<protein>
    <submittedName>
        <fullName evidence="2">Uncharacterized protein</fullName>
    </submittedName>
</protein>
<dbReference type="EMBL" id="HBJB01000402">
    <property type="protein sequence ID" value="CAE0840203.1"/>
    <property type="molecule type" value="Transcribed_RNA"/>
</dbReference>
<feature type="region of interest" description="Disordered" evidence="1">
    <location>
        <begin position="1"/>
        <end position="66"/>
    </location>
</feature>
<proteinExistence type="predicted"/>
<dbReference type="SUPFAM" id="SSF52047">
    <property type="entry name" value="RNI-like"/>
    <property type="match status" value="1"/>
</dbReference>
<dbReference type="AlphaFoldDB" id="A0A7S4LMZ5"/>
<organism evidence="2">
    <name type="scientific">Oxyrrhis marina</name>
    <name type="common">Dinoflagellate</name>
    <dbReference type="NCBI Taxonomy" id="2969"/>
    <lineage>
        <taxon>Eukaryota</taxon>
        <taxon>Sar</taxon>
        <taxon>Alveolata</taxon>
        <taxon>Dinophyceae</taxon>
        <taxon>Oxyrrhinales</taxon>
        <taxon>Oxyrrhinaceae</taxon>
        <taxon>Oxyrrhis</taxon>
    </lineage>
</organism>
<accession>A0A7S4LMZ5</accession>